<dbReference type="EMBL" id="QWIT01000244">
    <property type="protein sequence ID" value="RMZ27555.1"/>
    <property type="molecule type" value="Genomic_DNA"/>
</dbReference>
<keyword evidence="2" id="KW-1133">Transmembrane helix</keyword>
<feature type="transmembrane region" description="Helical" evidence="2">
    <location>
        <begin position="375"/>
        <end position="394"/>
    </location>
</feature>
<feature type="transmembrane region" description="Helical" evidence="2">
    <location>
        <begin position="338"/>
        <end position="355"/>
    </location>
</feature>
<keyword evidence="2" id="KW-0812">Transmembrane</keyword>
<accession>A0A3M7IPW7</accession>
<feature type="compositionally biased region" description="Polar residues" evidence="1">
    <location>
        <begin position="1"/>
        <end position="12"/>
    </location>
</feature>
<dbReference type="Proteomes" id="UP000281677">
    <property type="component" value="Unassembled WGS sequence"/>
</dbReference>
<evidence type="ECO:0000256" key="1">
    <source>
        <dbReference type="SAM" id="MobiDB-lite"/>
    </source>
</evidence>
<evidence type="ECO:0000313" key="4">
    <source>
        <dbReference type="Proteomes" id="UP000281677"/>
    </source>
</evidence>
<sequence>MFVTASQPQRNATPDAPKNPGPITRTMELRRTAICHECLNLLRRPKRTARSPLLAPIHHQTNRRPISAKAHNERLRANSKASPKPSGQFTTPVLDSLFLAARTANYTVSSQDLNALHRRILDLSESALQSEAGKLPDEQRLLYVLEQFEALAQSLIDGHTAESFKNASNGTQNNPSDPTVAKSSPTTEDSMSATSALLGSVNSRSYPAFITKAAVLHLISEKAESLLRHPHVFITPALLKAYVSLQSLLHQPASFPDIFDLYAHKPIPVPSGASGGSGSAITFKPARPTNPSAAIPTPTASLALTTALTTHSLPLSLSIINTSFSTPAYRRAKTLQHLLLPGSLLTVSPLAAYTLSTSFSTWQNTMDPSYATGVAFAGICTYVASVASIGYVAITTANDQMQRVTWAQGVPLWERWVREEERAALDRVALTWGFEGLERRGEEVGWEWEVLREEVGVRGCVLDKSELMEGME</sequence>
<keyword evidence="2" id="KW-0472">Membrane</keyword>
<feature type="region of interest" description="Disordered" evidence="1">
    <location>
        <begin position="1"/>
        <end position="24"/>
    </location>
</feature>
<protein>
    <submittedName>
        <fullName evidence="3">Uncharacterized protein</fullName>
    </submittedName>
</protein>
<reference evidence="3 4" key="1">
    <citation type="journal article" date="2018" name="BMC Genomics">
        <title>Genomic evidence for intraspecific hybridization in a clonal and extremely halotolerant yeast.</title>
        <authorList>
            <person name="Gostincar C."/>
            <person name="Stajich J.E."/>
            <person name="Zupancic J."/>
            <person name="Zalar P."/>
            <person name="Gunde-Cimerman N."/>
        </authorList>
    </citation>
    <scope>NUCLEOTIDE SEQUENCE [LARGE SCALE GENOMIC DNA]</scope>
    <source>
        <strain evidence="3 4">EXF-120</strain>
    </source>
</reference>
<evidence type="ECO:0000313" key="3">
    <source>
        <dbReference type="EMBL" id="RMZ27555.1"/>
    </source>
</evidence>
<proteinExistence type="predicted"/>
<dbReference type="AlphaFoldDB" id="A0A3M7IPW7"/>
<gene>
    <name evidence="3" type="ORF">D0859_08397</name>
</gene>
<dbReference type="VEuPathDB" id="FungiDB:BTJ68_08285"/>
<comment type="caution">
    <text evidence="3">The sequence shown here is derived from an EMBL/GenBank/DDBJ whole genome shotgun (WGS) entry which is preliminary data.</text>
</comment>
<name>A0A3M7IPW7_HORWE</name>
<dbReference type="OrthoDB" id="5360701at2759"/>
<evidence type="ECO:0000256" key="2">
    <source>
        <dbReference type="SAM" id="Phobius"/>
    </source>
</evidence>
<feature type="region of interest" description="Disordered" evidence="1">
    <location>
        <begin position="163"/>
        <end position="191"/>
    </location>
</feature>
<organism evidence="3 4">
    <name type="scientific">Hortaea werneckii</name>
    <name type="common">Black yeast</name>
    <name type="synonym">Cladosporium werneckii</name>
    <dbReference type="NCBI Taxonomy" id="91943"/>
    <lineage>
        <taxon>Eukaryota</taxon>
        <taxon>Fungi</taxon>
        <taxon>Dikarya</taxon>
        <taxon>Ascomycota</taxon>
        <taxon>Pezizomycotina</taxon>
        <taxon>Dothideomycetes</taxon>
        <taxon>Dothideomycetidae</taxon>
        <taxon>Mycosphaerellales</taxon>
        <taxon>Teratosphaeriaceae</taxon>
        <taxon>Hortaea</taxon>
    </lineage>
</organism>